<dbReference type="AlphaFoldDB" id="A0A418Y2N1"/>
<dbReference type="Proteomes" id="UP000283734">
    <property type="component" value="Unassembled WGS sequence"/>
</dbReference>
<accession>A0A418Y2N1</accession>
<dbReference type="Gene3D" id="3.10.620.30">
    <property type="match status" value="1"/>
</dbReference>
<dbReference type="SUPFAM" id="SSF54001">
    <property type="entry name" value="Cysteine proteinases"/>
    <property type="match status" value="1"/>
</dbReference>
<dbReference type="EMBL" id="QYYA01000001">
    <property type="protein sequence ID" value="RJG19801.1"/>
    <property type="molecule type" value="Genomic_DNA"/>
</dbReference>
<dbReference type="InterPro" id="IPR038765">
    <property type="entry name" value="Papain-like_cys_pep_sf"/>
</dbReference>
<evidence type="ECO:0000313" key="2">
    <source>
        <dbReference type="EMBL" id="RJG19801.1"/>
    </source>
</evidence>
<dbReference type="RefSeq" id="WP_022984221.1">
    <property type="nucleotide sequence ID" value="NZ_CAXGPP010000023.1"/>
</dbReference>
<comment type="caution">
    <text evidence="2">The sequence shown here is derived from an EMBL/GenBank/DDBJ whole genome shotgun (WGS) entry which is preliminary data.</text>
</comment>
<proteinExistence type="predicted"/>
<dbReference type="PANTHER" id="PTHR33490">
    <property type="entry name" value="BLR5614 PROTEIN-RELATED"/>
    <property type="match status" value="1"/>
</dbReference>
<keyword evidence="3" id="KW-1185">Reference proteome</keyword>
<sequence>MKLSINHRTEYRYSELVQHSTQYLRLTPRPSSRQRILNWQMALPESAERASDGYNNILHVLTLDRPHQEIALTVKGEVEITDEDGEDADHRLSPLVFTRYTTLTEPDEALRALASDLPGDNMGRKLENLSETILTAMPFTPGATDVASSASAAYRVGKGVCQDHTHVFLACCRALGMPARYVSGYLYSQDSSHVASHAWAEVWQDDSWHTFDVTNQTRRPRHHLKLAVGMDYMDACPVRGVRFGGGAESLQAVAQVSELGPGDNQ</sequence>
<dbReference type="Pfam" id="PF08379">
    <property type="entry name" value="Bact_transglu_N"/>
    <property type="match status" value="1"/>
</dbReference>
<protein>
    <submittedName>
        <fullName evidence="2">Transglutaminase family protein</fullName>
    </submittedName>
</protein>
<evidence type="ECO:0000313" key="3">
    <source>
        <dbReference type="Proteomes" id="UP000283734"/>
    </source>
</evidence>
<name>A0A418Y2N1_9GAMM</name>
<dbReference type="InterPro" id="IPR013589">
    <property type="entry name" value="Bac_transglu_N"/>
</dbReference>
<evidence type="ECO:0000259" key="1">
    <source>
        <dbReference type="SMART" id="SM00460"/>
    </source>
</evidence>
<feature type="domain" description="Transglutaminase-like" evidence="1">
    <location>
        <begin position="153"/>
        <end position="215"/>
    </location>
</feature>
<dbReference type="InterPro" id="IPR002931">
    <property type="entry name" value="Transglutaminase-like"/>
</dbReference>
<dbReference type="OrthoDB" id="5438043at2"/>
<dbReference type="PANTHER" id="PTHR33490:SF6">
    <property type="entry name" value="SLL1049 PROTEIN"/>
    <property type="match status" value="1"/>
</dbReference>
<dbReference type="Pfam" id="PF01841">
    <property type="entry name" value="Transglut_core"/>
    <property type="match status" value="1"/>
</dbReference>
<organism evidence="2 3">
    <name type="scientific">Alcanivorax profundi</name>
    <dbReference type="NCBI Taxonomy" id="2338368"/>
    <lineage>
        <taxon>Bacteria</taxon>
        <taxon>Pseudomonadati</taxon>
        <taxon>Pseudomonadota</taxon>
        <taxon>Gammaproteobacteria</taxon>
        <taxon>Oceanospirillales</taxon>
        <taxon>Alcanivoracaceae</taxon>
        <taxon>Alcanivorax</taxon>
    </lineage>
</organism>
<dbReference type="SMART" id="SM00460">
    <property type="entry name" value="TGc"/>
    <property type="match status" value="1"/>
</dbReference>
<reference evidence="2 3" key="1">
    <citation type="submission" date="2018-09" db="EMBL/GenBank/DDBJ databases">
        <title>Alcanivorax profundi sp. nov., isolated from 1000 m-depth seawater of the Mariana Trench.</title>
        <authorList>
            <person name="Liu J."/>
        </authorList>
    </citation>
    <scope>NUCLEOTIDE SEQUENCE [LARGE SCALE GENOMIC DNA]</scope>
    <source>
        <strain evidence="2 3">MTEO17</strain>
    </source>
</reference>
<gene>
    <name evidence="2" type="ORF">D4A39_02840</name>
</gene>